<dbReference type="OrthoDB" id="199913at2759"/>
<dbReference type="EMBL" id="GGMS01017259">
    <property type="protein sequence ID" value="MBY86462.1"/>
    <property type="molecule type" value="Transcribed_RNA"/>
</dbReference>
<dbReference type="InterPro" id="IPR000734">
    <property type="entry name" value="TAG_lipase"/>
</dbReference>
<keyword evidence="7" id="KW-1185">Reference proteome</keyword>
<evidence type="ECO:0000256" key="1">
    <source>
        <dbReference type="ARBA" id="ARBA00004613"/>
    </source>
</evidence>
<gene>
    <name evidence="6" type="primary">Lipc</name>
    <name evidence="8" type="synonym">LOC112693598</name>
    <name evidence="6" type="ORF">g.138173</name>
</gene>
<dbReference type="AlphaFoldDB" id="A0A2S2RAV0"/>
<dbReference type="Gene3D" id="3.40.50.1820">
    <property type="entry name" value="alpha/beta hydrolase"/>
    <property type="match status" value="1"/>
</dbReference>
<proteinExistence type="inferred from homology"/>
<name>A0A2S2RAV0_9HEMI</name>
<dbReference type="GO" id="GO:0016298">
    <property type="term" value="F:lipase activity"/>
    <property type="evidence" value="ECO:0007669"/>
    <property type="project" value="InterPro"/>
</dbReference>
<evidence type="ECO:0000256" key="4">
    <source>
        <dbReference type="RuleBase" id="RU004262"/>
    </source>
</evidence>
<organism evidence="6">
    <name type="scientific">Sipha flava</name>
    <name type="common">yellow sugarcane aphid</name>
    <dbReference type="NCBI Taxonomy" id="143950"/>
    <lineage>
        <taxon>Eukaryota</taxon>
        <taxon>Metazoa</taxon>
        <taxon>Ecdysozoa</taxon>
        <taxon>Arthropoda</taxon>
        <taxon>Hexapoda</taxon>
        <taxon>Insecta</taxon>
        <taxon>Pterygota</taxon>
        <taxon>Neoptera</taxon>
        <taxon>Paraneoptera</taxon>
        <taxon>Hemiptera</taxon>
        <taxon>Sternorrhyncha</taxon>
        <taxon>Aphidomorpha</taxon>
        <taxon>Aphidoidea</taxon>
        <taxon>Aphididae</taxon>
        <taxon>Sipha</taxon>
    </lineage>
</organism>
<dbReference type="InterPro" id="IPR013818">
    <property type="entry name" value="Lipase"/>
</dbReference>
<comment type="similarity">
    <text evidence="2 4">Belongs to the AB hydrolase superfamily. Lipase family.</text>
</comment>
<accession>A0A2S2RAV0</accession>
<dbReference type="PRINTS" id="PR00821">
    <property type="entry name" value="TAGLIPASE"/>
</dbReference>
<dbReference type="PANTHER" id="PTHR11610">
    <property type="entry name" value="LIPASE"/>
    <property type="match status" value="1"/>
</dbReference>
<dbReference type="Proteomes" id="UP000694846">
    <property type="component" value="Unplaced"/>
</dbReference>
<protein>
    <submittedName>
        <fullName evidence="6">Hepatic triacylglycerol lipase</fullName>
    </submittedName>
    <submittedName>
        <fullName evidence="8">Uncharacterized protein LOC112693598 isoform X1</fullName>
    </submittedName>
</protein>
<dbReference type="GO" id="GO:0005615">
    <property type="term" value="C:extracellular space"/>
    <property type="evidence" value="ECO:0007669"/>
    <property type="project" value="TreeGrafter"/>
</dbReference>
<evidence type="ECO:0000256" key="3">
    <source>
        <dbReference type="ARBA" id="ARBA00022525"/>
    </source>
</evidence>
<reference evidence="6" key="1">
    <citation type="submission" date="2018-04" db="EMBL/GenBank/DDBJ databases">
        <title>Transcriptome assembly of Sipha flava.</title>
        <authorList>
            <person name="Scully E.D."/>
            <person name="Geib S.M."/>
            <person name="Palmer N.A."/>
            <person name="Koch K."/>
            <person name="Bradshaw J."/>
            <person name="Heng-Moss T."/>
            <person name="Sarath G."/>
        </authorList>
    </citation>
    <scope>NUCLEOTIDE SEQUENCE</scope>
</reference>
<dbReference type="RefSeq" id="XP_025424517.1">
    <property type="nucleotide sequence ID" value="XM_025568732.1"/>
</dbReference>
<dbReference type="Pfam" id="PF00151">
    <property type="entry name" value="Lipase"/>
    <property type="match status" value="1"/>
</dbReference>
<dbReference type="GO" id="GO:0016042">
    <property type="term" value="P:lipid catabolic process"/>
    <property type="evidence" value="ECO:0007669"/>
    <property type="project" value="TreeGrafter"/>
</dbReference>
<dbReference type="GO" id="GO:0017171">
    <property type="term" value="F:serine hydrolase activity"/>
    <property type="evidence" value="ECO:0007669"/>
    <property type="project" value="TreeGrafter"/>
</dbReference>
<keyword evidence="3" id="KW-0964">Secreted</keyword>
<dbReference type="InterPro" id="IPR029058">
    <property type="entry name" value="AB_hydrolase_fold"/>
</dbReference>
<evidence type="ECO:0000259" key="5">
    <source>
        <dbReference type="Pfam" id="PF00151"/>
    </source>
</evidence>
<reference evidence="8" key="2">
    <citation type="submission" date="2025-04" db="UniProtKB">
        <authorList>
            <consortium name="RefSeq"/>
        </authorList>
    </citation>
    <scope>IDENTIFICATION</scope>
</reference>
<dbReference type="SUPFAM" id="SSF53474">
    <property type="entry name" value="alpha/beta-Hydrolases"/>
    <property type="match status" value="1"/>
</dbReference>
<evidence type="ECO:0000313" key="6">
    <source>
        <dbReference type="EMBL" id="MBY86462.1"/>
    </source>
</evidence>
<feature type="domain" description="Lipase" evidence="5">
    <location>
        <begin position="93"/>
        <end position="330"/>
    </location>
</feature>
<dbReference type="PANTHER" id="PTHR11610:SF173">
    <property type="entry name" value="LIPASE DOMAIN-CONTAINING PROTEIN-RELATED"/>
    <property type="match status" value="1"/>
</dbReference>
<comment type="subcellular location">
    <subcellularLocation>
        <location evidence="1">Secreted</location>
    </subcellularLocation>
</comment>
<evidence type="ECO:0000256" key="2">
    <source>
        <dbReference type="ARBA" id="ARBA00010701"/>
    </source>
</evidence>
<evidence type="ECO:0000313" key="7">
    <source>
        <dbReference type="Proteomes" id="UP000694846"/>
    </source>
</evidence>
<evidence type="ECO:0000313" key="8">
    <source>
        <dbReference type="RefSeq" id="XP_025424517.1"/>
    </source>
</evidence>
<sequence>MKNMIIGYTFFYCTLLILFILNNASSMNILRHLRRSETKRISKQEQKNYAEYQNKNLQDKNRKPTSIPINDAIADGTLNKVNLEEIVIGSKKDQEWMKSLSAFRTPQNLIKKSRHMKFEYWKLENKENSKIVAYIIDYNDVSNIIHTWKKDKPVILLTHGWLGIYEESGVFTIKNAYLNDYPDDYNILTLDWAHYSNIVNYFKVANRCTMVGEVLSYFLIRLVELRIVMPDKIHMIGHSLGAHTLGACGRKFLQITSMKIGRITGLDPSGPSFARSWYYWTETNERLHQNNATFVDVIHTAMGVTGYIGSMAHADFYPNNGVSPQPGCEYINPCAKFPAVINTELFHVTSLLHTKVKIEEPHKRKDIIQCLNCQDYGHSRKYCSYSPRCVRCGDNHPSTSCTKSTTTPAKCALCKSDHPANYKGCKIYKDLQQLRKPATNNHGNYQNNKNVVNNINITKNTNCEATQQPTVNDYTPPKRSLTYAQATHNNNSDPTSNNQINDNTLSNFLNEFKALINPLLSLLTTVLDRLLAQNVK</sequence>